<proteinExistence type="predicted"/>
<dbReference type="Proteomes" id="UP000018144">
    <property type="component" value="Unassembled WGS sequence"/>
</dbReference>
<sequence length="215" mass="24029">MPLQLSSRPEAIAKMISEIRSCISQSDTNALDELELPFSFSSDSTKLAKFTDLAAFFESESCNEAHPAFKHLAELYKAVSTASSGKLAAINSNLWGDDQEDKEFLEHLKESSEDDCLRIARDAIEWTANSKAIGEIPEDKQVDTTFEDLTKIAVERRAMVKEMLDEVLEVLDEGEELSEADIEYLAKATGMEEEGIKSWFSARGLKGLRVREILK</sequence>
<dbReference type="EMBL" id="HF935431">
    <property type="protein sequence ID" value="CCX30254.1"/>
    <property type="molecule type" value="Genomic_DNA"/>
</dbReference>
<dbReference type="AlphaFoldDB" id="U4LDS3"/>
<dbReference type="InterPro" id="IPR001356">
    <property type="entry name" value="HD"/>
</dbReference>
<dbReference type="GO" id="GO:0003677">
    <property type="term" value="F:DNA binding"/>
    <property type="evidence" value="ECO:0007669"/>
    <property type="project" value="InterPro"/>
</dbReference>
<dbReference type="CDD" id="cd00086">
    <property type="entry name" value="homeodomain"/>
    <property type="match status" value="1"/>
</dbReference>
<keyword evidence="2" id="KW-1185">Reference proteome</keyword>
<organism evidence="1 2">
    <name type="scientific">Pyronema omphalodes (strain CBS 100304)</name>
    <name type="common">Pyronema confluens</name>
    <dbReference type="NCBI Taxonomy" id="1076935"/>
    <lineage>
        <taxon>Eukaryota</taxon>
        <taxon>Fungi</taxon>
        <taxon>Dikarya</taxon>
        <taxon>Ascomycota</taxon>
        <taxon>Pezizomycotina</taxon>
        <taxon>Pezizomycetes</taxon>
        <taxon>Pezizales</taxon>
        <taxon>Pyronemataceae</taxon>
        <taxon>Pyronema</taxon>
    </lineage>
</organism>
<gene>
    <name evidence="1" type="ORF">PCON_08380</name>
</gene>
<protein>
    <submittedName>
        <fullName evidence="1">Uncharacterized protein</fullName>
    </submittedName>
</protein>
<name>U4LDS3_PYROM</name>
<evidence type="ECO:0000313" key="2">
    <source>
        <dbReference type="Proteomes" id="UP000018144"/>
    </source>
</evidence>
<accession>U4LDS3</accession>
<reference evidence="1 2" key="1">
    <citation type="journal article" date="2013" name="PLoS Genet.">
        <title>The genome and development-dependent transcriptomes of Pyronema confluens: a window into fungal evolution.</title>
        <authorList>
            <person name="Traeger S."/>
            <person name="Altegoer F."/>
            <person name="Freitag M."/>
            <person name="Gabaldon T."/>
            <person name="Kempken F."/>
            <person name="Kumar A."/>
            <person name="Marcet-Houben M."/>
            <person name="Poggeler S."/>
            <person name="Stajich J.E."/>
            <person name="Nowrousian M."/>
        </authorList>
    </citation>
    <scope>NUCLEOTIDE SEQUENCE [LARGE SCALE GENOMIC DNA]</scope>
    <source>
        <strain evidence="2">CBS 100304</strain>
        <tissue evidence="1">Vegetative mycelium</tissue>
    </source>
</reference>
<evidence type="ECO:0000313" key="1">
    <source>
        <dbReference type="EMBL" id="CCX30254.1"/>
    </source>
</evidence>